<sequence length="319" mass="34373">MAVGAIVGLAVGAAFATERSRRVGRAEREQKAALEESFASLKMEFESRDKAAVAMEEAKVALEARLSQLERTASMRTEEVKEATEARERLVATLKARVASTLKAIEEQGGTLPKAVLLRIFEQLEKDLFSGGVVVDENAVSVAKHGNVTVKSTIASPHRVMKLSTNNVFQDSTNSRANEGGRLRIPFFSKPEKQLQQAQFPSLPNIAARRPELPSSRPDPRGADGSAPSRPPASLVVSPGKGTVIVQRKGKAEAAGKRRGLKLTLFEKPSRGKGVEAAKEYVGPAEATEEASALLRRGGEYEYEDDAKFGSSIVIKSHP</sequence>
<keyword evidence="4" id="KW-1185">Reference proteome</keyword>
<dbReference type="EMBL" id="CP151516">
    <property type="protein sequence ID" value="WZN66689.1"/>
    <property type="molecule type" value="Genomic_DNA"/>
</dbReference>
<evidence type="ECO:0000256" key="1">
    <source>
        <dbReference type="SAM" id="Coils"/>
    </source>
</evidence>
<evidence type="ECO:0000313" key="3">
    <source>
        <dbReference type="EMBL" id="WZN66689.1"/>
    </source>
</evidence>
<feature type="region of interest" description="Disordered" evidence="2">
    <location>
        <begin position="198"/>
        <end position="242"/>
    </location>
</feature>
<protein>
    <submittedName>
        <fullName evidence="3">Uncharacterized protein</fullName>
    </submittedName>
</protein>
<organism evidence="3 4">
    <name type="scientific">Chloropicon roscoffensis</name>
    <dbReference type="NCBI Taxonomy" id="1461544"/>
    <lineage>
        <taxon>Eukaryota</taxon>
        <taxon>Viridiplantae</taxon>
        <taxon>Chlorophyta</taxon>
        <taxon>Chloropicophyceae</taxon>
        <taxon>Chloropicales</taxon>
        <taxon>Chloropicaceae</taxon>
        <taxon>Chloropicon</taxon>
    </lineage>
</organism>
<dbReference type="Proteomes" id="UP001472866">
    <property type="component" value="Chromosome 16"/>
</dbReference>
<evidence type="ECO:0000313" key="4">
    <source>
        <dbReference type="Proteomes" id="UP001472866"/>
    </source>
</evidence>
<proteinExistence type="predicted"/>
<gene>
    <name evidence="3" type="ORF">HKI87_16g82590</name>
</gene>
<reference evidence="3 4" key="1">
    <citation type="submission" date="2024-03" db="EMBL/GenBank/DDBJ databases">
        <title>Complete genome sequence of the green alga Chloropicon roscoffensis RCC1871.</title>
        <authorList>
            <person name="Lemieux C."/>
            <person name="Pombert J.-F."/>
            <person name="Otis C."/>
            <person name="Turmel M."/>
        </authorList>
    </citation>
    <scope>NUCLEOTIDE SEQUENCE [LARGE SCALE GENOMIC DNA]</scope>
    <source>
        <strain evidence="3 4">RCC1871</strain>
    </source>
</reference>
<dbReference type="AlphaFoldDB" id="A0AAX4PK28"/>
<keyword evidence="1" id="KW-0175">Coiled coil</keyword>
<name>A0AAX4PK28_9CHLO</name>
<accession>A0AAX4PK28</accession>
<evidence type="ECO:0000256" key="2">
    <source>
        <dbReference type="SAM" id="MobiDB-lite"/>
    </source>
</evidence>
<feature type="coiled-coil region" evidence="1">
    <location>
        <begin position="52"/>
        <end position="86"/>
    </location>
</feature>